<dbReference type="Proteomes" id="UP001152797">
    <property type="component" value="Unassembled WGS sequence"/>
</dbReference>
<dbReference type="AlphaFoldDB" id="A0A9P1GE28"/>
<dbReference type="SUPFAM" id="SSF53335">
    <property type="entry name" value="S-adenosyl-L-methionine-dependent methyltransferases"/>
    <property type="match status" value="1"/>
</dbReference>
<proteinExistence type="predicted"/>
<name>A0A9P1GE28_9DINO</name>
<accession>A0A9P1GE28</accession>
<dbReference type="OrthoDB" id="443004at2759"/>
<dbReference type="Gene3D" id="3.40.50.150">
    <property type="entry name" value="Vaccinia Virus protein VP39"/>
    <property type="match status" value="1"/>
</dbReference>
<evidence type="ECO:0000313" key="2">
    <source>
        <dbReference type="EMBL" id="CAL4796955.1"/>
    </source>
</evidence>
<protein>
    <submittedName>
        <fullName evidence="2">Methyltransferase domain-containing protein</fullName>
    </submittedName>
</protein>
<comment type="caution">
    <text evidence="1">The sequence shown here is derived from an EMBL/GenBank/DDBJ whole genome shotgun (WGS) entry which is preliminary data.</text>
</comment>
<gene>
    <name evidence="1" type="ORF">C1SCF055_LOCUS34985</name>
</gene>
<evidence type="ECO:0000313" key="1">
    <source>
        <dbReference type="EMBL" id="CAI4009643.1"/>
    </source>
</evidence>
<keyword evidence="3" id="KW-1185">Reference proteome</keyword>
<organism evidence="1">
    <name type="scientific">Cladocopium goreaui</name>
    <dbReference type="NCBI Taxonomy" id="2562237"/>
    <lineage>
        <taxon>Eukaryota</taxon>
        <taxon>Sar</taxon>
        <taxon>Alveolata</taxon>
        <taxon>Dinophyceae</taxon>
        <taxon>Suessiales</taxon>
        <taxon>Symbiodiniaceae</taxon>
        <taxon>Cladocopium</taxon>
    </lineage>
</organism>
<dbReference type="EMBL" id="CAMXCT010004580">
    <property type="protein sequence ID" value="CAI4009643.1"/>
    <property type="molecule type" value="Genomic_DNA"/>
</dbReference>
<dbReference type="EMBL" id="CAMXCT030004580">
    <property type="protein sequence ID" value="CAL4796955.1"/>
    <property type="molecule type" value="Genomic_DNA"/>
</dbReference>
<keyword evidence="2" id="KW-0808">Transferase</keyword>
<keyword evidence="2" id="KW-0489">Methyltransferase</keyword>
<sequence>MRWWVASLGAVLGLNKEEDLLANQMEEVLNHVRSRGFQESDRRARLLQQDAVARLRRQLLEASLASPRPQASDRPRFACPPPGAGIPEMGYGTDIEEFHYQRHQMWAEEQDLCRRSFGLWTYGGKSSCAIRAEVIGSMAALVPGDLVLDVGSACGHMARWFYDWYGAKTLGVDFQPAATAFAEKYVTPFAPAQFCWLDVSSQLGDWLPNRSVKLATAISAARLYWTYHGIIGDLSDLPMKNVDLKSTSLFLENLCHRTKNLCRVTREMFRATAVGGHTWVAHNGVYQGKWDPKRVWGSQYWKCCFHGELRRKEAVLIEVPEDEIFQSGAEWESWFELVISCVGSWRIHPWCLHS</sequence>
<dbReference type="InterPro" id="IPR029063">
    <property type="entry name" value="SAM-dependent_MTases_sf"/>
</dbReference>
<reference evidence="2 3" key="2">
    <citation type="submission" date="2024-05" db="EMBL/GenBank/DDBJ databases">
        <authorList>
            <person name="Chen Y."/>
            <person name="Shah S."/>
            <person name="Dougan E. K."/>
            <person name="Thang M."/>
            <person name="Chan C."/>
        </authorList>
    </citation>
    <scope>NUCLEOTIDE SEQUENCE [LARGE SCALE GENOMIC DNA]</scope>
</reference>
<dbReference type="GO" id="GO:0008168">
    <property type="term" value="F:methyltransferase activity"/>
    <property type="evidence" value="ECO:0007669"/>
    <property type="project" value="UniProtKB-KW"/>
</dbReference>
<evidence type="ECO:0000313" key="3">
    <source>
        <dbReference type="Proteomes" id="UP001152797"/>
    </source>
</evidence>
<dbReference type="EMBL" id="CAMXCT020004580">
    <property type="protein sequence ID" value="CAL1163018.1"/>
    <property type="molecule type" value="Genomic_DNA"/>
</dbReference>
<dbReference type="CDD" id="cd02440">
    <property type="entry name" value="AdoMet_MTases"/>
    <property type="match status" value="1"/>
</dbReference>
<reference evidence="1" key="1">
    <citation type="submission" date="2022-10" db="EMBL/GenBank/DDBJ databases">
        <authorList>
            <person name="Chen Y."/>
            <person name="Dougan E. K."/>
            <person name="Chan C."/>
            <person name="Rhodes N."/>
            <person name="Thang M."/>
        </authorList>
    </citation>
    <scope>NUCLEOTIDE SEQUENCE</scope>
</reference>
<dbReference type="GO" id="GO:0032259">
    <property type="term" value="P:methylation"/>
    <property type="evidence" value="ECO:0007669"/>
    <property type="project" value="UniProtKB-KW"/>
</dbReference>